<gene>
    <name evidence="1" type="ORF">AVEN_246641_1</name>
</gene>
<comment type="caution">
    <text evidence="1">The sequence shown here is derived from an EMBL/GenBank/DDBJ whole genome shotgun (WGS) entry which is preliminary data.</text>
</comment>
<accession>A0A4Y2JSV9</accession>
<name>A0A4Y2JSV9_ARAVE</name>
<sequence>MKHDLDIQVAKFFYSCNIPFNVAEQAEFLALIQKLRPGYKPQSLKALSENLLNEVTTLLQNDMALALENKECTLMEGGWSNIHNKPVIASCLHTDGKSYFLNAEECGRNKKQQSIAKCLQKNQLNWLRRSIKQK</sequence>
<dbReference type="AlphaFoldDB" id="A0A4Y2JSV9"/>
<dbReference type="Proteomes" id="UP000499080">
    <property type="component" value="Unassembled WGS sequence"/>
</dbReference>
<protein>
    <submittedName>
        <fullName evidence="1">Uncharacterized protein</fullName>
    </submittedName>
</protein>
<dbReference type="EMBL" id="BGPR01268628">
    <property type="protein sequence ID" value="GBM92236.1"/>
    <property type="molecule type" value="Genomic_DNA"/>
</dbReference>
<evidence type="ECO:0000313" key="2">
    <source>
        <dbReference type="Proteomes" id="UP000499080"/>
    </source>
</evidence>
<evidence type="ECO:0000313" key="1">
    <source>
        <dbReference type="EMBL" id="GBM92236.1"/>
    </source>
</evidence>
<organism evidence="1 2">
    <name type="scientific">Araneus ventricosus</name>
    <name type="common">Orbweaver spider</name>
    <name type="synonym">Epeira ventricosa</name>
    <dbReference type="NCBI Taxonomy" id="182803"/>
    <lineage>
        <taxon>Eukaryota</taxon>
        <taxon>Metazoa</taxon>
        <taxon>Ecdysozoa</taxon>
        <taxon>Arthropoda</taxon>
        <taxon>Chelicerata</taxon>
        <taxon>Arachnida</taxon>
        <taxon>Araneae</taxon>
        <taxon>Araneomorphae</taxon>
        <taxon>Entelegynae</taxon>
        <taxon>Araneoidea</taxon>
        <taxon>Araneidae</taxon>
        <taxon>Araneus</taxon>
    </lineage>
</organism>
<proteinExistence type="predicted"/>
<dbReference type="OrthoDB" id="7684415at2759"/>
<keyword evidence="2" id="KW-1185">Reference proteome</keyword>
<reference evidence="1 2" key="1">
    <citation type="journal article" date="2019" name="Sci. Rep.">
        <title>Orb-weaving spider Araneus ventricosus genome elucidates the spidroin gene catalogue.</title>
        <authorList>
            <person name="Kono N."/>
            <person name="Nakamura H."/>
            <person name="Ohtoshi R."/>
            <person name="Moran D.A.P."/>
            <person name="Shinohara A."/>
            <person name="Yoshida Y."/>
            <person name="Fujiwara M."/>
            <person name="Mori M."/>
            <person name="Tomita M."/>
            <person name="Arakawa K."/>
        </authorList>
    </citation>
    <scope>NUCLEOTIDE SEQUENCE [LARGE SCALE GENOMIC DNA]</scope>
</reference>